<dbReference type="AlphaFoldDB" id="B6QFZ0"/>
<feature type="chain" id="PRO_5002848033" evidence="2">
    <location>
        <begin position="21"/>
        <end position="304"/>
    </location>
</feature>
<evidence type="ECO:0000256" key="2">
    <source>
        <dbReference type="SAM" id="SignalP"/>
    </source>
</evidence>
<keyword evidence="4" id="KW-1185">Reference proteome</keyword>
<feature type="signal peptide" evidence="2">
    <location>
        <begin position="1"/>
        <end position="20"/>
    </location>
</feature>
<dbReference type="OrthoDB" id="4227524at2759"/>
<protein>
    <submittedName>
        <fullName evidence="3">Uncharacterized protein</fullName>
    </submittedName>
</protein>
<feature type="compositionally biased region" description="Low complexity" evidence="1">
    <location>
        <begin position="225"/>
        <end position="244"/>
    </location>
</feature>
<reference evidence="4" key="1">
    <citation type="journal article" date="2015" name="Genome Announc.">
        <title>Genome sequence of the AIDS-associated pathogen Penicillium marneffei (ATCC18224) and its near taxonomic relative Talaromyces stipitatus (ATCC10500).</title>
        <authorList>
            <person name="Nierman W.C."/>
            <person name="Fedorova-Abrams N.D."/>
            <person name="Andrianopoulos A."/>
        </authorList>
    </citation>
    <scope>NUCLEOTIDE SEQUENCE [LARGE SCALE GENOMIC DNA]</scope>
    <source>
        <strain evidence="4">ATCC 18224 / CBS 334.59 / QM 7333</strain>
    </source>
</reference>
<accession>B6QFZ0</accession>
<evidence type="ECO:0000313" key="3">
    <source>
        <dbReference type="EMBL" id="EEA24375.1"/>
    </source>
</evidence>
<proteinExistence type="predicted"/>
<dbReference type="Proteomes" id="UP000001294">
    <property type="component" value="Unassembled WGS sequence"/>
</dbReference>
<feature type="region of interest" description="Disordered" evidence="1">
    <location>
        <begin position="28"/>
        <end position="68"/>
    </location>
</feature>
<dbReference type="EMBL" id="DS995901">
    <property type="protein sequence ID" value="EEA24375.1"/>
    <property type="molecule type" value="Genomic_DNA"/>
</dbReference>
<feature type="compositionally biased region" description="Low complexity" evidence="1">
    <location>
        <begin position="111"/>
        <end position="125"/>
    </location>
</feature>
<evidence type="ECO:0000256" key="1">
    <source>
        <dbReference type="SAM" id="MobiDB-lite"/>
    </source>
</evidence>
<dbReference type="VEuPathDB" id="FungiDB:PMAA_083810"/>
<dbReference type="PhylomeDB" id="B6QFZ0"/>
<name>B6QFZ0_TALMQ</name>
<feature type="compositionally biased region" description="Low complexity" evidence="1">
    <location>
        <begin position="43"/>
        <end position="66"/>
    </location>
</feature>
<feature type="compositionally biased region" description="Pro residues" evidence="1">
    <location>
        <begin position="148"/>
        <end position="177"/>
    </location>
</feature>
<gene>
    <name evidence="3" type="ORF">PMAA_083810</name>
</gene>
<feature type="compositionally biased region" description="Polar residues" evidence="1">
    <location>
        <begin position="206"/>
        <end position="215"/>
    </location>
</feature>
<organism evidence="3 4">
    <name type="scientific">Talaromyces marneffei (strain ATCC 18224 / CBS 334.59 / QM 7333)</name>
    <name type="common">Penicillium marneffei</name>
    <dbReference type="NCBI Taxonomy" id="441960"/>
    <lineage>
        <taxon>Eukaryota</taxon>
        <taxon>Fungi</taxon>
        <taxon>Dikarya</taxon>
        <taxon>Ascomycota</taxon>
        <taxon>Pezizomycotina</taxon>
        <taxon>Eurotiomycetes</taxon>
        <taxon>Eurotiomycetidae</taxon>
        <taxon>Eurotiales</taxon>
        <taxon>Trichocomaceae</taxon>
        <taxon>Talaromyces</taxon>
        <taxon>Talaromyces sect. Talaromyces</taxon>
    </lineage>
</organism>
<feature type="region of interest" description="Disordered" evidence="1">
    <location>
        <begin position="202"/>
        <end position="280"/>
    </location>
</feature>
<dbReference type="HOGENOM" id="CLU_957054_0_0_1"/>
<feature type="compositionally biased region" description="Basic and acidic residues" evidence="1">
    <location>
        <begin position="137"/>
        <end position="146"/>
    </location>
</feature>
<feature type="compositionally biased region" description="Basic and acidic residues" evidence="1">
    <location>
        <begin position="251"/>
        <end position="266"/>
    </location>
</feature>
<sequence length="304" mass="30739">MKFTTALTVFLAFGPATVLAAPLTQDATSALTGGPAPGGPGEGAKAPAGPPMGGSSSQGMSGSSMGNEGLLDKVEKILKDVLGSLRKRGLVEEVGDVLEKALQNASKLLNGESSGSESSFSTQSTDPDALPPTAPQDGKRDDDKEAQPAPPRAPVPASAPVPAPAPAPAPELAPAPAPKKGSAFTSGSELSKLLGGRALLDEIDPVNTSGTTAPISNDPIEPTEANKLPAKPSAPAPIAKESSPVDVAPVDTKKQKIEDKKEKEGPNEGTPTGGFSITPEDLEKLKMFIASQDKAKSVPSMTDA</sequence>
<keyword evidence="2" id="KW-0732">Signal</keyword>
<evidence type="ECO:0000313" key="4">
    <source>
        <dbReference type="Proteomes" id="UP000001294"/>
    </source>
</evidence>
<feature type="region of interest" description="Disordered" evidence="1">
    <location>
        <begin position="108"/>
        <end position="188"/>
    </location>
</feature>